<evidence type="ECO:0000256" key="1">
    <source>
        <dbReference type="SAM" id="Coils"/>
    </source>
</evidence>
<dbReference type="STRING" id="6205.A0A0R3WXF7"/>
<keyword evidence="1" id="KW-0175">Coiled coil</keyword>
<organism evidence="2">
    <name type="scientific">Hydatigena taeniaeformis</name>
    <name type="common">Feline tapeworm</name>
    <name type="synonym">Taenia taeniaeformis</name>
    <dbReference type="NCBI Taxonomy" id="6205"/>
    <lineage>
        <taxon>Eukaryota</taxon>
        <taxon>Metazoa</taxon>
        <taxon>Spiralia</taxon>
        <taxon>Lophotrochozoa</taxon>
        <taxon>Platyhelminthes</taxon>
        <taxon>Cestoda</taxon>
        <taxon>Eucestoda</taxon>
        <taxon>Cyclophyllidea</taxon>
        <taxon>Taeniidae</taxon>
        <taxon>Hydatigera</taxon>
    </lineage>
</organism>
<dbReference type="WBParaSite" id="TTAC_0000544701-mRNA-1">
    <property type="protein sequence ID" value="TTAC_0000544701-mRNA-1"/>
    <property type="gene ID" value="TTAC_0000544701"/>
</dbReference>
<reference evidence="2" key="1">
    <citation type="submission" date="2017-02" db="UniProtKB">
        <authorList>
            <consortium name="WormBaseParasite"/>
        </authorList>
    </citation>
    <scope>IDENTIFICATION</scope>
</reference>
<dbReference type="AlphaFoldDB" id="A0A0R3WXF7"/>
<name>A0A0R3WXF7_HYDTA</name>
<sequence>LLHHVMSEFNAMTKEYEILKTEATTLQEKNNEMYDHIVDQDTRIDQLEQNVQVLEAENNELRRSRIIDASTKQ</sequence>
<protein>
    <submittedName>
        <fullName evidence="2">HOOK domain-containing protein</fullName>
    </submittedName>
</protein>
<accession>A0A0R3WXF7</accession>
<evidence type="ECO:0000313" key="2">
    <source>
        <dbReference type="WBParaSite" id="TTAC_0000544701-mRNA-1"/>
    </source>
</evidence>
<feature type="coiled-coil region" evidence="1">
    <location>
        <begin position="9"/>
        <end position="64"/>
    </location>
</feature>
<proteinExistence type="predicted"/>